<dbReference type="NCBIfam" id="TIGR00096">
    <property type="entry name" value="16S rRNA (cytidine(1402)-2'-O)-methyltransferase"/>
    <property type="match status" value="1"/>
</dbReference>
<evidence type="ECO:0000256" key="4">
    <source>
        <dbReference type="ARBA" id="ARBA00022679"/>
    </source>
</evidence>
<dbReference type="GO" id="GO:0070677">
    <property type="term" value="F:rRNA (cytosine-2'-O-)-methyltransferase activity"/>
    <property type="evidence" value="ECO:0007669"/>
    <property type="project" value="UniProtKB-UniRule"/>
</dbReference>
<comment type="caution">
    <text evidence="8">The sequence shown here is derived from an EMBL/GenBank/DDBJ whole genome shotgun (WGS) entry which is preliminary data.</text>
</comment>
<name>A0AAJ1PRT4_9MOLU</name>
<protein>
    <recommendedName>
        <fullName evidence="6">Ribosomal RNA small subunit methyltransferase I</fullName>
        <ecNumber evidence="6">2.1.1.198</ecNumber>
    </recommendedName>
    <alternativeName>
        <fullName evidence="6">16S rRNA 2'-O-ribose C1402 methyltransferase</fullName>
    </alternativeName>
    <alternativeName>
        <fullName evidence="6">rRNA (cytidine-2'-O-)-methyltransferase RsmI</fullName>
    </alternativeName>
</protein>
<evidence type="ECO:0000256" key="2">
    <source>
        <dbReference type="ARBA" id="ARBA00022552"/>
    </source>
</evidence>
<evidence type="ECO:0000256" key="6">
    <source>
        <dbReference type="HAMAP-Rule" id="MF_01877"/>
    </source>
</evidence>
<dbReference type="InterPro" id="IPR000878">
    <property type="entry name" value="4pyrrol_Mease"/>
</dbReference>
<keyword evidence="9" id="KW-1185">Reference proteome</keyword>
<keyword evidence="1 6" id="KW-0963">Cytoplasm</keyword>
<dbReference type="PANTHER" id="PTHR46111">
    <property type="entry name" value="RIBOSOMAL RNA SMALL SUBUNIT METHYLTRANSFERASE I"/>
    <property type="match status" value="1"/>
</dbReference>
<dbReference type="PIRSF" id="PIRSF005917">
    <property type="entry name" value="MTase_YraL"/>
    <property type="match status" value="1"/>
</dbReference>
<dbReference type="SUPFAM" id="SSF53790">
    <property type="entry name" value="Tetrapyrrole methylase"/>
    <property type="match status" value="1"/>
</dbReference>
<dbReference type="EMBL" id="JASDDP010000008">
    <property type="protein sequence ID" value="MDJ1645603.1"/>
    <property type="molecule type" value="Genomic_DNA"/>
</dbReference>
<evidence type="ECO:0000313" key="8">
    <source>
        <dbReference type="EMBL" id="MDJ1645603.1"/>
    </source>
</evidence>
<evidence type="ECO:0000256" key="1">
    <source>
        <dbReference type="ARBA" id="ARBA00022490"/>
    </source>
</evidence>
<sequence>MNKLYIVPTPIGNLKDITIRALEVLEMVDYIACEDTRTSIKLLNHYNIKKPLIAHHIFNEKNSSSGIINLLSEGKNVALISDAGMPIIADPGFKLLSEVKKYNYEFEILPGASASILTFVYSSFGNTYSFLGFLEAKTGKRKNQLSLLSKGIYVAFISPYKLMATIADFEEVFHDDVEIYLVKELTKLNEKHFFGTPKKILEQLKNSSLKGEFSICFKIK</sequence>
<comment type="function">
    <text evidence="6">Catalyzes the 2'-O-methylation of the ribose of cytidine 1402 (C1402) in 16S rRNA.</text>
</comment>
<gene>
    <name evidence="6 8" type="primary">rsmI</name>
    <name evidence="8" type="ORF">QLQ80_00665</name>
</gene>
<dbReference type="InterPro" id="IPR014776">
    <property type="entry name" value="4pyrrole_Mease_sub2"/>
</dbReference>
<evidence type="ECO:0000313" key="9">
    <source>
        <dbReference type="Proteomes" id="UP001224428"/>
    </source>
</evidence>
<comment type="catalytic activity">
    <reaction evidence="6">
        <text>cytidine(1402) in 16S rRNA + S-adenosyl-L-methionine = 2'-O-methylcytidine(1402) in 16S rRNA + S-adenosyl-L-homocysteine + H(+)</text>
        <dbReference type="Rhea" id="RHEA:42924"/>
        <dbReference type="Rhea" id="RHEA-COMP:10285"/>
        <dbReference type="Rhea" id="RHEA-COMP:10286"/>
        <dbReference type="ChEBI" id="CHEBI:15378"/>
        <dbReference type="ChEBI" id="CHEBI:57856"/>
        <dbReference type="ChEBI" id="CHEBI:59789"/>
        <dbReference type="ChEBI" id="CHEBI:74495"/>
        <dbReference type="ChEBI" id="CHEBI:82748"/>
        <dbReference type="EC" id="2.1.1.198"/>
    </reaction>
</comment>
<dbReference type="RefSeq" id="WP_283827132.1">
    <property type="nucleotide sequence ID" value="NZ_JASDDP010000008.1"/>
</dbReference>
<comment type="similarity">
    <text evidence="6">Belongs to the methyltransferase superfamily. RsmI family.</text>
</comment>
<comment type="subcellular location">
    <subcellularLocation>
        <location evidence="6">Cytoplasm</location>
    </subcellularLocation>
</comment>
<dbReference type="FunFam" id="3.40.1010.10:FF:000007">
    <property type="entry name" value="Ribosomal RNA small subunit methyltransferase I"/>
    <property type="match status" value="1"/>
</dbReference>
<keyword evidence="5 6" id="KW-0949">S-adenosyl-L-methionine</keyword>
<organism evidence="8 9">
    <name type="scientific">Mycoplasma phocimorsus</name>
    <dbReference type="NCBI Taxonomy" id="3045839"/>
    <lineage>
        <taxon>Bacteria</taxon>
        <taxon>Bacillati</taxon>
        <taxon>Mycoplasmatota</taxon>
        <taxon>Mollicutes</taxon>
        <taxon>Mycoplasmataceae</taxon>
        <taxon>Mycoplasma</taxon>
    </lineage>
</organism>
<keyword evidence="2 6" id="KW-0698">rRNA processing</keyword>
<dbReference type="CDD" id="cd11648">
    <property type="entry name" value="RsmI"/>
    <property type="match status" value="1"/>
</dbReference>
<dbReference type="AlphaFoldDB" id="A0AAJ1PRT4"/>
<dbReference type="EC" id="2.1.1.198" evidence="6"/>
<dbReference type="GO" id="GO:0005737">
    <property type="term" value="C:cytoplasm"/>
    <property type="evidence" value="ECO:0007669"/>
    <property type="project" value="UniProtKB-SubCell"/>
</dbReference>
<feature type="domain" description="Tetrapyrrole methylase" evidence="7">
    <location>
        <begin position="3"/>
        <end position="197"/>
    </location>
</feature>
<evidence type="ECO:0000256" key="3">
    <source>
        <dbReference type="ARBA" id="ARBA00022603"/>
    </source>
</evidence>
<dbReference type="InterPro" id="IPR014777">
    <property type="entry name" value="4pyrrole_Mease_sub1"/>
</dbReference>
<keyword evidence="4 6" id="KW-0808">Transferase</keyword>
<accession>A0AAJ1PRT4</accession>
<dbReference type="Gene3D" id="3.40.1010.10">
    <property type="entry name" value="Cobalt-precorrin-4 Transmethylase, Domain 1"/>
    <property type="match status" value="1"/>
</dbReference>
<dbReference type="InterPro" id="IPR008189">
    <property type="entry name" value="rRNA_ssu_MeTfrase_I"/>
</dbReference>
<dbReference type="InterPro" id="IPR035996">
    <property type="entry name" value="4pyrrol_Methylase_sf"/>
</dbReference>
<dbReference type="Gene3D" id="3.30.950.10">
    <property type="entry name" value="Methyltransferase, Cobalt-precorrin-4 Transmethylase, Domain 2"/>
    <property type="match status" value="1"/>
</dbReference>
<proteinExistence type="inferred from homology"/>
<evidence type="ECO:0000256" key="5">
    <source>
        <dbReference type="ARBA" id="ARBA00022691"/>
    </source>
</evidence>
<dbReference type="HAMAP" id="MF_01877">
    <property type="entry name" value="16SrRNA_methyltr_I"/>
    <property type="match status" value="1"/>
</dbReference>
<reference evidence="8" key="1">
    <citation type="submission" date="2023-05" db="EMBL/GenBank/DDBJ databases">
        <title>Mycoplasma phocimorsus sp. nov., isolated from Scandinavian patients with seal finger or septic arthritis after contact with seals.</title>
        <authorList>
            <person name="Skafte-Holm A."/>
            <person name="Pedersen T.R."/>
            <person name="Froelund M."/>
            <person name="Stegger M."/>
            <person name="Qvortrup K."/>
            <person name="Michaels D.L."/>
            <person name="Brown D.R."/>
            <person name="Jensen J.S."/>
        </authorList>
    </citation>
    <scope>NUCLEOTIDE SEQUENCE</scope>
    <source>
        <strain evidence="8">M5725</strain>
    </source>
</reference>
<dbReference type="Pfam" id="PF00590">
    <property type="entry name" value="TP_methylase"/>
    <property type="match status" value="1"/>
</dbReference>
<dbReference type="PANTHER" id="PTHR46111:SF1">
    <property type="entry name" value="RIBOSOMAL RNA SMALL SUBUNIT METHYLTRANSFERASE I"/>
    <property type="match status" value="1"/>
</dbReference>
<dbReference type="Proteomes" id="UP001224428">
    <property type="component" value="Unassembled WGS sequence"/>
</dbReference>
<evidence type="ECO:0000259" key="7">
    <source>
        <dbReference type="Pfam" id="PF00590"/>
    </source>
</evidence>
<keyword evidence="3 6" id="KW-0489">Methyltransferase</keyword>